<dbReference type="Proteomes" id="UP001649230">
    <property type="component" value="Chromosome"/>
</dbReference>
<dbReference type="EMBL" id="CP090978">
    <property type="protein sequence ID" value="UJF32882.1"/>
    <property type="molecule type" value="Genomic_DNA"/>
</dbReference>
<sequence>MIADAALQAGRSGRQLVISGARAAVAEILAIVRFDTFMHIFTSVEEAYEFYQLSEG</sequence>
<protein>
    <submittedName>
        <fullName evidence="2">STAS domain-containing protein</fullName>
    </submittedName>
</protein>
<evidence type="ECO:0000313" key="3">
    <source>
        <dbReference type="Proteomes" id="UP001649230"/>
    </source>
</evidence>
<dbReference type="InterPro" id="IPR002645">
    <property type="entry name" value="STAS_dom"/>
</dbReference>
<dbReference type="Gene3D" id="3.30.750.24">
    <property type="entry name" value="STAS domain"/>
    <property type="match status" value="1"/>
</dbReference>
<feature type="domain" description="STAS" evidence="1">
    <location>
        <begin position="3"/>
        <end position="47"/>
    </location>
</feature>
<reference evidence="2 3" key="1">
    <citation type="journal article" date="2024" name="Int. J. Syst. Evol. Microbiol.">
        <title>Paenibacillus hexagrammi sp. nov., a novel bacterium isolated from the gut content of Hexagrammos agrammus.</title>
        <authorList>
            <person name="Jung H.K."/>
            <person name="Kim D.G."/>
            <person name="Zin H."/>
            <person name="Park J."/>
            <person name="Jung H."/>
            <person name="Kim Y.O."/>
            <person name="Kong H.J."/>
            <person name="Kim J.W."/>
            <person name="Kim Y.S."/>
        </authorList>
    </citation>
    <scope>NUCLEOTIDE SEQUENCE [LARGE SCALE GENOMIC DNA]</scope>
    <source>
        <strain evidence="2 3">YPD9-1</strain>
    </source>
</reference>
<organism evidence="2 3">
    <name type="scientific">Paenibacillus hexagrammi</name>
    <dbReference type="NCBI Taxonomy" id="2908839"/>
    <lineage>
        <taxon>Bacteria</taxon>
        <taxon>Bacillati</taxon>
        <taxon>Bacillota</taxon>
        <taxon>Bacilli</taxon>
        <taxon>Bacillales</taxon>
        <taxon>Paenibacillaceae</taxon>
        <taxon>Paenibacillus</taxon>
    </lineage>
</organism>
<dbReference type="InterPro" id="IPR036513">
    <property type="entry name" value="STAS_dom_sf"/>
</dbReference>
<gene>
    <name evidence="2" type="ORF">L0M14_25435</name>
</gene>
<dbReference type="RefSeq" id="WP_235119225.1">
    <property type="nucleotide sequence ID" value="NZ_CP090978.1"/>
</dbReference>
<evidence type="ECO:0000313" key="2">
    <source>
        <dbReference type="EMBL" id="UJF32882.1"/>
    </source>
</evidence>
<dbReference type="Pfam" id="PF01740">
    <property type="entry name" value="STAS"/>
    <property type="match status" value="1"/>
</dbReference>
<accession>A0ABY3SGC0</accession>
<dbReference type="SUPFAM" id="SSF52091">
    <property type="entry name" value="SpoIIaa-like"/>
    <property type="match status" value="1"/>
</dbReference>
<keyword evidence="3" id="KW-1185">Reference proteome</keyword>
<name>A0ABY3SGC0_9BACL</name>
<proteinExistence type="predicted"/>
<evidence type="ECO:0000259" key="1">
    <source>
        <dbReference type="Pfam" id="PF01740"/>
    </source>
</evidence>